<reference evidence="11" key="1">
    <citation type="journal article" date="2019" name="Int. J. Syst. Evol. Microbiol.">
        <title>The Global Catalogue of Microorganisms (GCM) 10K type strain sequencing project: providing services to taxonomists for standard genome sequencing and annotation.</title>
        <authorList>
            <consortium name="The Broad Institute Genomics Platform"/>
            <consortium name="The Broad Institute Genome Sequencing Center for Infectious Disease"/>
            <person name="Wu L."/>
            <person name="Ma J."/>
        </authorList>
    </citation>
    <scope>NUCLEOTIDE SEQUENCE [LARGE SCALE GENOMIC DNA]</scope>
    <source>
        <strain evidence="11">JCM 18204</strain>
    </source>
</reference>
<keyword evidence="9" id="KW-0732">Signal</keyword>
<evidence type="ECO:0000256" key="3">
    <source>
        <dbReference type="ARBA" id="ARBA00022448"/>
    </source>
</evidence>
<dbReference type="SUPFAM" id="SSF56954">
    <property type="entry name" value="Outer membrane efflux proteins (OEP)"/>
    <property type="match status" value="1"/>
</dbReference>
<keyword evidence="11" id="KW-1185">Reference proteome</keyword>
<proteinExistence type="inferred from homology"/>
<dbReference type="PANTHER" id="PTHR30026">
    <property type="entry name" value="OUTER MEMBRANE PROTEIN TOLC"/>
    <property type="match status" value="1"/>
</dbReference>
<evidence type="ECO:0000256" key="1">
    <source>
        <dbReference type="ARBA" id="ARBA00004442"/>
    </source>
</evidence>
<evidence type="ECO:0000256" key="6">
    <source>
        <dbReference type="ARBA" id="ARBA00023136"/>
    </source>
</evidence>
<dbReference type="PROSITE" id="PS51257">
    <property type="entry name" value="PROKAR_LIPOPROTEIN"/>
    <property type="match status" value="1"/>
</dbReference>
<protein>
    <submittedName>
        <fullName evidence="10">TolC family protein</fullName>
    </submittedName>
</protein>
<keyword evidence="3" id="KW-0813">Transport</keyword>
<keyword evidence="7" id="KW-0998">Cell outer membrane</keyword>
<comment type="similarity">
    <text evidence="2">Belongs to the outer membrane factor (OMF) (TC 1.B.17) family.</text>
</comment>
<evidence type="ECO:0000313" key="10">
    <source>
        <dbReference type="EMBL" id="GAA4797757.1"/>
    </source>
</evidence>
<feature type="coiled-coil region" evidence="8">
    <location>
        <begin position="139"/>
        <end position="204"/>
    </location>
</feature>
<name>A0ABP9BN19_9GAMM</name>
<comment type="caution">
    <text evidence="10">The sequence shown here is derived from an EMBL/GenBank/DDBJ whole genome shotgun (WGS) entry which is preliminary data.</text>
</comment>
<dbReference type="PANTHER" id="PTHR30026:SF20">
    <property type="entry name" value="OUTER MEMBRANE PROTEIN TOLC"/>
    <property type="match status" value="1"/>
</dbReference>
<organism evidence="10 11">
    <name type="scientific">Lysobacter hankyongensis</name>
    <dbReference type="NCBI Taxonomy" id="1176535"/>
    <lineage>
        <taxon>Bacteria</taxon>
        <taxon>Pseudomonadati</taxon>
        <taxon>Pseudomonadota</taxon>
        <taxon>Gammaproteobacteria</taxon>
        <taxon>Lysobacterales</taxon>
        <taxon>Lysobacteraceae</taxon>
        <taxon>Lysobacter</taxon>
    </lineage>
</organism>
<evidence type="ECO:0000256" key="7">
    <source>
        <dbReference type="ARBA" id="ARBA00023237"/>
    </source>
</evidence>
<evidence type="ECO:0000313" key="11">
    <source>
        <dbReference type="Proteomes" id="UP001499959"/>
    </source>
</evidence>
<dbReference type="InterPro" id="IPR051906">
    <property type="entry name" value="TolC-like"/>
</dbReference>
<keyword evidence="5" id="KW-0812">Transmembrane</keyword>
<evidence type="ECO:0000256" key="9">
    <source>
        <dbReference type="SAM" id="SignalP"/>
    </source>
</evidence>
<sequence>MKSRCLLALALAGACGIAQPGQAAEPLRLEDAIARAVAANPALAAESAQLDAARARAQHDALPTPYIVGGDLENVAGSGALSGVRSAETTLRVGRTIELGGKRSARISLGDAEIARQQHTANTARLEIESRTRTRYIEVQADQARLQAAREQVALAERTRREVAGWVAAARNPESDLRAAEIAVAEAELAREHAEHELASARLTLAASWGAFSPDFDQVDGDLTPLPPVEPFEALAGRLPESPAQRAARLDADRIAARRRLAEASAKPDLQVSLGVRRLEALDDQGLVMSVSVPLGTRQRAAFSVAEADAELAALDARREADRIERYQALFETYQELLHARTEYESLRTKMLPKAEQALAFTRRGFEAGRFSFVSVAQAQKTLFDLRKRSVDAAARYHTLLIEVQRLAAVAPETAP</sequence>
<comment type="subcellular location">
    <subcellularLocation>
        <location evidence="1">Cell outer membrane</location>
    </subcellularLocation>
</comment>
<evidence type="ECO:0000256" key="4">
    <source>
        <dbReference type="ARBA" id="ARBA00022452"/>
    </source>
</evidence>
<dbReference type="EMBL" id="BAABJE010000013">
    <property type="protein sequence ID" value="GAA4797757.1"/>
    <property type="molecule type" value="Genomic_DNA"/>
</dbReference>
<evidence type="ECO:0000256" key="8">
    <source>
        <dbReference type="SAM" id="Coils"/>
    </source>
</evidence>
<feature type="chain" id="PRO_5046928921" evidence="9">
    <location>
        <begin position="24"/>
        <end position="416"/>
    </location>
</feature>
<evidence type="ECO:0000256" key="2">
    <source>
        <dbReference type="ARBA" id="ARBA00007613"/>
    </source>
</evidence>
<keyword evidence="8" id="KW-0175">Coiled coil</keyword>
<evidence type="ECO:0000256" key="5">
    <source>
        <dbReference type="ARBA" id="ARBA00022692"/>
    </source>
</evidence>
<feature type="signal peptide" evidence="9">
    <location>
        <begin position="1"/>
        <end position="23"/>
    </location>
</feature>
<dbReference type="Proteomes" id="UP001499959">
    <property type="component" value="Unassembled WGS sequence"/>
</dbReference>
<keyword evidence="6" id="KW-0472">Membrane</keyword>
<dbReference type="RefSeq" id="WP_345303638.1">
    <property type="nucleotide sequence ID" value="NZ_BAABJE010000013.1"/>
</dbReference>
<dbReference type="Pfam" id="PF02321">
    <property type="entry name" value="OEP"/>
    <property type="match status" value="1"/>
</dbReference>
<dbReference type="InterPro" id="IPR003423">
    <property type="entry name" value="OMP_efflux"/>
</dbReference>
<gene>
    <name evidence="10" type="ORF">GCM10023307_24620</name>
</gene>
<accession>A0ABP9BN19</accession>
<dbReference type="Gene3D" id="1.20.1600.10">
    <property type="entry name" value="Outer membrane efflux proteins (OEP)"/>
    <property type="match status" value="1"/>
</dbReference>
<keyword evidence="4" id="KW-1134">Transmembrane beta strand</keyword>